<dbReference type="AlphaFoldDB" id="A0A9Q3C840"/>
<evidence type="ECO:0000313" key="2">
    <source>
        <dbReference type="Proteomes" id="UP000765509"/>
    </source>
</evidence>
<dbReference type="EMBL" id="AVOT02005354">
    <property type="protein sequence ID" value="MBW0478852.1"/>
    <property type="molecule type" value="Genomic_DNA"/>
</dbReference>
<comment type="caution">
    <text evidence="1">The sequence shown here is derived from an EMBL/GenBank/DDBJ whole genome shotgun (WGS) entry which is preliminary data.</text>
</comment>
<protein>
    <submittedName>
        <fullName evidence="1">Uncharacterized protein</fullName>
    </submittedName>
</protein>
<accession>A0A9Q3C840</accession>
<dbReference type="OrthoDB" id="2790258at2759"/>
<reference evidence="1" key="1">
    <citation type="submission" date="2021-03" db="EMBL/GenBank/DDBJ databases">
        <title>Draft genome sequence of rust myrtle Austropuccinia psidii MF-1, a brazilian biotype.</title>
        <authorList>
            <person name="Quecine M.C."/>
            <person name="Pachon D.M.R."/>
            <person name="Bonatelli M.L."/>
            <person name="Correr F.H."/>
            <person name="Franceschini L.M."/>
            <person name="Leite T.F."/>
            <person name="Margarido G.R.A."/>
            <person name="Almeida C.A."/>
            <person name="Ferrarezi J.A."/>
            <person name="Labate C.A."/>
        </authorList>
    </citation>
    <scope>NUCLEOTIDE SEQUENCE</scope>
    <source>
        <strain evidence="1">MF-1</strain>
    </source>
</reference>
<keyword evidence="2" id="KW-1185">Reference proteome</keyword>
<sequence length="112" mass="12155">MVNKIASTAATSNAIGCMAHVLHLAAQDGLKALSKGVAPTNCKQEEPPGPMAIHDELPIYGKAHNAEKFADTVKIIHDGPKTTNENILLRHVHTCWNSTYDILEQTLCLREA</sequence>
<organism evidence="1 2">
    <name type="scientific">Austropuccinia psidii MF-1</name>
    <dbReference type="NCBI Taxonomy" id="1389203"/>
    <lineage>
        <taxon>Eukaryota</taxon>
        <taxon>Fungi</taxon>
        <taxon>Dikarya</taxon>
        <taxon>Basidiomycota</taxon>
        <taxon>Pucciniomycotina</taxon>
        <taxon>Pucciniomycetes</taxon>
        <taxon>Pucciniales</taxon>
        <taxon>Sphaerophragmiaceae</taxon>
        <taxon>Austropuccinia</taxon>
    </lineage>
</organism>
<name>A0A9Q3C840_9BASI</name>
<gene>
    <name evidence="1" type="ORF">O181_018567</name>
</gene>
<dbReference type="Proteomes" id="UP000765509">
    <property type="component" value="Unassembled WGS sequence"/>
</dbReference>
<evidence type="ECO:0000313" key="1">
    <source>
        <dbReference type="EMBL" id="MBW0478852.1"/>
    </source>
</evidence>
<proteinExistence type="predicted"/>